<dbReference type="Pfam" id="PF00069">
    <property type="entry name" value="Pkinase"/>
    <property type="match status" value="1"/>
</dbReference>
<keyword evidence="1" id="KW-0547">Nucleotide-binding</keyword>
<dbReference type="Gene3D" id="1.10.510.10">
    <property type="entry name" value="Transferase(Phosphotransferase) domain 1"/>
    <property type="match status" value="1"/>
</dbReference>
<dbReference type="GO" id="GO:0005524">
    <property type="term" value="F:ATP binding"/>
    <property type="evidence" value="ECO:0007669"/>
    <property type="project" value="UniProtKB-KW"/>
</dbReference>
<keyword evidence="2" id="KW-0067">ATP-binding</keyword>
<feature type="domain" description="Protein kinase" evidence="4">
    <location>
        <begin position="1"/>
        <end position="115"/>
    </location>
</feature>
<evidence type="ECO:0000259" key="4">
    <source>
        <dbReference type="PROSITE" id="PS50011"/>
    </source>
</evidence>
<keyword evidence="5" id="KW-0808">Transferase</keyword>
<proteinExistence type="predicted"/>
<dbReference type="InterPro" id="IPR011009">
    <property type="entry name" value="Kinase-like_dom_sf"/>
</dbReference>
<evidence type="ECO:0000313" key="5">
    <source>
        <dbReference type="EMBL" id="KAK1290739.1"/>
    </source>
</evidence>
<dbReference type="Proteomes" id="UP001180020">
    <property type="component" value="Unassembled WGS sequence"/>
</dbReference>
<keyword evidence="5" id="KW-0418">Kinase</keyword>
<feature type="compositionally biased region" description="Polar residues" evidence="3">
    <location>
        <begin position="137"/>
        <end position="146"/>
    </location>
</feature>
<keyword evidence="5" id="KW-0675">Receptor</keyword>
<dbReference type="EMBL" id="JAUJYO010000018">
    <property type="protein sequence ID" value="KAK1290739.1"/>
    <property type="molecule type" value="Genomic_DNA"/>
</dbReference>
<feature type="compositionally biased region" description="Basic and acidic residues" evidence="3">
    <location>
        <begin position="154"/>
        <end position="168"/>
    </location>
</feature>
<dbReference type="SUPFAM" id="SSF56112">
    <property type="entry name" value="Protein kinase-like (PK-like)"/>
    <property type="match status" value="1"/>
</dbReference>
<reference evidence="5" key="2">
    <citation type="submission" date="2023-06" db="EMBL/GenBank/DDBJ databases">
        <authorList>
            <person name="Ma L."/>
            <person name="Liu K.-W."/>
            <person name="Li Z."/>
            <person name="Hsiao Y.-Y."/>
            <person name="Qi Y."/>
            <person name="Fu T."/>
            <person name="Tang G."/>
            <person name="Zhang D."/>
            <person name="Sun W.-H."/>
            <person name="Liu D.-K."/>
            <person name="Li Y."/>
            <person name="Chen G.-Z."/>
            <person name="Liu X.-D."/>
            <person name="Liao X.-Y."/>
            <person name="Jiang Y.-T."/>
            <person name="Yu X."/>
            <person name="Hao Y."/>
            <person name="Huang J."/>
            <person name="Zhao X.-W."/>
            <person name="Ke S."/>
            <person name="Chen Y.-Y."/>
            <person name="Wu W.-L."/>
            <person name="Hsu J.-L."/>
            <person name="Lin Y.-F."/>
            <person name="Huang M.-D."/>
            <person name="Li C.-Y."/>
            <person name="Huang L."/>
            <person name="Wang Z.-W."/>
            <person name="Zhao X."/>
            <person name="Zhong W.-Y."/>
            <person name="Peng D.-H."/>
            <person name="Ahmad S."/>
            <person name="Lan S."/>
            <person name="Zhang J.-S."/>
            <person name="Tsai W.-C."/>
            <person name="Van De Peer Y."/>
            <person name="Liu Z.-J."/>
        </authorList>
    </citation>
    <scope>NUCLEOTIDE SEQUENCE</scope>
    <source>
        <strain evidence="5">CP</strain>
        <tissue evidence="5">Leaves</tissue>
    </source>
</reference>
<evidence type="ECO:0000256" key="1">
    <source>
        <dbReference type="ARBA" id="ARBA00022741"/>
    </source>
</evidence>
<evidence type="ECO:0000313" key="6">
    <source>
        <dbReference type="Proteomes" id="UP001180020"/>
    </source>
</evidence>
<dbReference type="PANTHER" id="PTHR47989">
    <property type="entry name" value="OS01G0750732 PROTEIN"/>
    <property type="match status" value="1"/>
</dbReference>
<accession>A0AAV9CPW1</accession>
<gene>
    <name evidence="5" type="primary">NCRK</name>
    <name evidence="5" type="ORF">QJS10_CPB18g02094</name>
</gene>
<keyword evidence="6" id="KW-1185">Reference proteome</keyword>
<reference evidence="5" key="1">
    <citation type="journal article" date="2023" name="Nat. Commun.">
        <title>Diploid and tetraploid genomes of Acorus and the evolution of monocots.</title>
        <authorList>
            <person name="Ma L."/>
            <person name="Liu K.W."/>
            <person name="Li Z."/>
            <person name="Hsiao Y.Y."/>
            <person name="Qi Y."/>
            <person name="Fu T."/>
            <person name="Tang G.D."/>
            <person name="Zhang D."/>
            <person name="Sun W.H."/>
            <person name="Liu D.K."/>
            <person name="Li Y."/>
            <person name="Chen G.Z."/>
            <person name="Liu X.D."/>
            <person name="Liao X.Y."/>
            <person name="Jiang Y.T."/>
            <person name="Yu X."/>
            <person name="Hao Y."/>
            <person name="Huang J."/>
            <person name="Zhao X.W."/>
            <person name="Ke S."/>
            <person name="Chen Y.Y."/>
            <person name="Wu W.L."/>
            <person name="Hsu J.L."/>
            <person name="Lin Y.F."/>
            <person name="Huang M.D."/>
            <person name="Li C.Y."/>
            <person name="Huang L."/>
            <person name="Wang Z.W."/>
            <person name="Zhao X."/>
            <person name="Zhong W.Y."/>
            <person name="Peng D.H."/>
            <person name="Ahmad S."/>
            <person name="Lan S."/>
            <person name="Zhang J.S."/>
            <person name="Tsai W.C."/>
            <person name="Van de Peer Y."/>
            <person name="Liu Z.J."/>
        </authorList>
    </citation>
    <scope>NUCLEOTIDE SEQUENCE</scope>
    <source>
        <strain evidence="5">CP</strain>
    </source>
</reference>
<organism evidence="5 6">
    <name type="scientific">Acorus calamus</name>
    <name type="common">Sweet flag</name>
    <dbReference type="NCBI Taxonomy" id="4465"/>
    <lineage>
        <taxon>Eukaryota</taxon>
        <taxon>Viridiplantae</taxon>
        <taxon>Streptophyta</taxon>
        <taxon>Embryophyta</taxon>
        <taxon>Tracheophyta</taxon>
        <taxon>Spermatophyta</taxon>
        <taxon>Magnoliopsida</taxon>
        <taxon>Liliopsida</taxon>
        <taxon>Acoraceae</taxon>
        <taxon>Acorus</taxon>
    </lineage>
</organism>
<feature type="region of interest" description="Disordered" evidence="3">
    <location>
        <begin position="137"/>
        <end position="169"/>
    </location>
</feature>
<dbReference type="InterPro" id="IPR000719">
    <property type="entry name" value="Prot_kinase_dom"/>
</dbReference>
<sequence length="246" mass="27942">MLGTFGYFAPEYAIIGKASLKSDVFSFGVVLLELMTGRPPIQRSSQKPDESLVIWAIPHLRDSKRVISELPDPLLKGNFPEEEMHIMAYLAKECLQVEADSRPTMSEVVQILSTIAPDHRSKRKSFPVNLFQNTLQAQNSPSSRSMMSAADIEQQERLNRSTSREELRTSASNRWESRCSLPLSVDRNLCKEDKKDSDDMVLSAGYMERLILLTSNARSWRASDDETVDLTEPRLESFWQANIRSL</sequence>
<evidence type="ECO:0000256" key="2">
    <source>
        <dbReference type="ARBA" id="ARBA00022840"/>
    </source>
</evidence>
<dbReference type="PROSITE" id="PS50011">
    <property type="entry name" value="PROTEIN_KINASE_DOM"/>
    <property type="match status" value="1"/>
</dbReference>
<dbReference type="GO" id="GO:0004672">
    <property type="term" value="F:protein kinase activity"/>
    <property type="evidence" value="ECO:0007669"/>
    <property type="project" value="InterPro"/>
</dbReference>
<protein>
    <submittedName>
        <fullName evidence="5">Receptor-like serine/threonine-protein kinase NCRK</fullName>
    </submittedName>
</protein>
<evidence type="ECO:0000256" key="3">
    <source>
        <dbReference type="SAM" id="MobiDB-lite"/>
    </source>
</evidence>
<comment type="caution">
    <text evidence="5">The sequence shown here is derived from an EMBL/GenBank/DDBJ whole genome shotgun (WGS) entry which is preliminary data.</text>
</comment>
<name>A0AAV9CPW1_ACOCL</name>
<dbReference type="AlphaFoldDB" id="A0AAV9CPW1"/>
<dbReference type="PANTHER" id="PTHR47989:SF23">
    <property type="entry name" value="RECEPTOR-LIKE SERINE_THREONINE-PROTEIN KINASE NCRK ISOFORM X1"/>
    <property type="match status" value="1"/>
</dbReference>